<dbReference type="RefSeq" id="WP_147142339.1">
    <property type="nucleotide sequence ID" value="NZ_BAABIJ010000004.1"/>
</dbReference>
<name>A0A562URB5_9ACTN</name>
<dbReference type="EMBL" id="VLLL01000008">
    <property type="protein sequence ID" value="TWJ08147.1"/>
    <property type="molecule type" value="Genomic_DNA"/>
</dbReference>
<reference evidence="1 2" key="1">
    <citation type="journal article" date="2013" name="Stand. Genomic Sci.">
        <title>Genomic Encyclopedia of Type Strains, Phase I: The one thousand microbial genomes (KMG-I) project.</title>
        <authorList>
            <person name="Kyrpides N.C."/>
            <person name="Woyke T."/>
            <person name="Eisen J.A."/>
            <person name="Garrity G."/>
            <person name="Lilburn T.G."/>
            <person name="Beck B.J."/>
            <person name="Whitman W.B."/>
            <person name="Hugenholtz P."/>
            <person name="Klenk H.P."/>
        </authorList>
    </citation>
    <scope>NUCLEOTIDE SEQUENCE [LARGE SCALE GENOMIC DNA]</scope>
    <source>
        <strain evidence="1 2">DSM 45044</strain>
    </source>
</reference>
<organism evidence="1 2">
    <name type="scientific">Stackebrandtia albiflava</name>
    <dbReference type="NCBI Taxonomy" id="406432"/>
    <lineage>
        <taxon>Bacteria</taxon>
        <taxon>Bacillati</taxon>
        <taxon>Actinomycetota</taxon>
        <taxon>Actinomycetes</taxon>
        <taxon>Glycomycetales</taxon>
        <taxon>Glycomycetaceae</taxon>
        <taxon>Stackebrandtia</taxon>
    </lineage>
</organism>
<evidence type="ECO:0000313" key="1">
    <source>
        <dbReference type="EMBL" id="TWJ08147.1"/>
    </source>
</evidence>
<protein>
    <submittedName>
        <fullName evidence="1">Uncharacterized protein</fullName>
    </submittedName>
</protein>
<accession>A0A562URB5</accession>
<sequence length="292" mass="31328">MLTYHLVGNLPVAKQLDRFAYQGQTRSQFDRMASYIDPASVAAVAQAFRTDAAAIARRFTQTGRDLLDGSRNRVQWSYGAALLALAAAGPDPAAARTADAALSHLATMDMPAAYRETLHHALRHFPELPAAATTTRALADLLAAEPVDQVLAWAHDIGLSVPFQRWEGTVDVPGTHTPPGPGGRPQPVHVLLDVRWAPGGSAVFPWQVRIGPGPRQTVRILAAAGAARYRVPVSGGTLTGDLVDVPTGPADLPELLRRLEAAHPGLHFDRAAVRTRVTRGIPRKPITTWLTT</sequence>
<dbReference type="Proteomes" id="UP000321617">
    <property type="component" value="Unassembled WGS sequence"/>
</dbReference>
<keyword evidence="2" id="KW-1185">Reference proteome</keyword>
<comment type="caution">
    <text evidence="1">The sequence shown here is derived from an EMBL/GenBank/DDBJ whole genome shotgun (WGS) entry which is preliminary data.</text>
</comment>
<dbReference type="AlphaFoldDB" id="A0A562URB5"/>
<dbReference type="OrthoDB" id="5186990at2"/>
<gene>
    <name evidence="1" type="ORF">LX16_4367</name>
</gene>
<evidence type="ECO:0000313" key="2">
    <source>
        <dbReference type="Proteomes" id="UP000321617"/>
    </source>
</evidence>
<proteinExistence type="predicted"/>